<dbReference type="EMBL" id="GGEC01065915">
    <property type="protein sequence ID" value="MBX46399.1"/>
    <property type="molecule type" value="Transcribed_RNA"/>
</dbReference>
<protein>
    <submittedName>
        <fullName evidence="1">Uncharacterized protein</fullName>
    </submittedName>
</protein>
<evidence type="ECO:0000313" key="1">
    <source>
        <dbReference type="EMBL" id="MBX46399.1"/>
    </source>
</evidence>
<name>A0A2P2NVD3_RHIMU</name>
<sequence length="23" mass="2347">MGILVLTAAWGLDSIIFAAASII</sequence>
<reference evidence="1" key="1">
    <citation type="submission" date="2018-02" db="EMBL/GenBank/DDBJ databases">
        <title>Rhizophora mucronata_Transcriptome.</title>
        <authorList>
            <person name="Meera S.P."/>
            <person name="Sreeshan A."/>
            <person name="Augustine A."/>
        </authorList>
    </citation>
    <scope>NUCLEOTIDE SEQUENCE</scope>
    <source>
        <tissue evidence="1">Leaf</tissue>
    </source>
</reference>
<dbReference type="AlphaFoldDB" id="A0A2P2NVD3"/>
<proteinExistence type="predicted"/>
<accession>A0A2P2NVD3</accession>
<organism evidence="1">
    <name type="scientific">Rhizophora mucronata</name>
    <name type="common">Asiatic mangrove</name>
    <dbReference type="NCBI Taxonomy" id="61149"/>
    <lineage>
        <taxon>Eukaryota</taxon>
        <taxon>Viridiplantae</taxon>
        <taxon>Streptophyta</taxon>
        <taxon>Embryophyta</taxon>
        <taxon>Tracheophyta</taxon>
        <taxon>Spermatophyta</taxon>
        <taxon>Magnoliopsida</taxon>
        <taxon>eudicotyledons</taxon>
        <taxon>Gunneridae</taxon>
        <taxon>Pentapetalae</taxon>
        <taxon>rosids</taxon>
        <taxon>fabids</taxon>
        <taxon>Malpighiales</taxon>
        <taxon>Rhizophoraceae</taxon>
        <taxon>Rhizophora</taxon>
    </lineage>
</organism>